<dbReference type="OrthoDB" id="10264149at2759"/>
<dbReference type="PANTHER" id="PTHR10048:SF15">
    <property type="entry name" value="PHOSPHATIDYLINOSITOL 4-KINASE ALPHA"/>
    <property type="match status" value="1"/>
</dbReference>
<dbReference type="InterPro" id="IPR001263">
    <property type="entry name" value="PI3K_accessory_dom"/>
</dbReference>
<evidence type="ECO:0000313" key="11">
    <source>
        <dbReference type="Proteomes" id="UP000449547"/>
    </source>
</evidence>
<dbReference type="InterPro" id="IPR045495">
    <property type="entry name" value="PI4K_N"/>
</dbReference>
<dbReference type="SUPFAM" id="SSF56112">
    <property type="entry name" value="Protein kinase-like (PK-like)"/>
    <property type="match status" value="1"/>
</dbReference>
<dbReference type="GO" id="GO:0048015">
    <property type="term" value="P:phosphatidylinositol-mediated signaling"/>
    <property type="evidence" value="ECO:0007669"/>
    <property type="project" value="TreeGrafter"/>
</dbReference>
<evidence type="ECO:0000256" key="5">
    <source>
        <dbReference type="ARBA" id="ARBA00022741"/>
    </source>
</evidence>
<dbReference type="GO" id="GO:0004430">
    <property type="term" value="F:1-phosphatidylinositol 4-kinase activity"/>
    <property type="evidence" value="ECO:0007669"/>
    <property type="project" value="UniProtKB-EC"/>
</dbReference>
<dbReference type="PROSITE" id="PS50290">
    <property type="entry name" value="PI3_4_KINASE_3"/>
    <property type="match status" value="1"/>
</dbReference>
<keyword evidence="6" id="KW-0418">Kinase</keyword>
<evidence type="ECO:0000256" key="1">
    <source>
        <dbReference type="ARBA" id="ARBA00001686"/>
    </source>
</evidence>
<accession>A0A642V612</accession>
<dbReference type="PROSITE" id="PS00916">
    <property type="entry name" value="PI3_4_KINASE_2"/>
    <property type="match status" value="1"/>
</dbReference>
<evidence type="ECO:0000259" key="8">
    <source>
        <dbReference type="PROSITE" id="PS50290"/>
    </source>
</evidence>
<dbReference type="SUPFAM" id="SSF48371">
    <property type="entry name" value="ARM repeat"/>
    <property type="match status" value="1"/>
</dbReference>
<keyword evidence="5" id="KW-0547">Nucleotide-binding</keyword>
<dbReference type="FunFam" id="1.10.1070.11:FF:000022">
    <property type="entry name" value="Phosphatidylinositol 4-kinase stt4"/>
    <property type="match status" value="1"/>
</dbReference>
<dbReference type="FunFam" id="3.30.1010.10:FF:000014">
    <property type="entry name" value="Phosphatidylinositol 4-kinase STT4"/>
    <property type="match status" value="1"/>
</dbReference>
<dbReference type="Pfam" id="PF19274">
    <property type="entry name" value="PI4K_N"/>
    <property type="match status" value="1"/>
</dbReference>
<comment type="similarity">
    <text evidence="2">Belongs to the PI3/PI4-kinase family. Type III PI4K subfamily.</text>
</comment>
<feature type="domain" description="PIK helical" evidence="9">
    <location>
        <begin position="1316"/>
        <end position="1494"/>
    </location>
</feature>
<dbReference type="InterPro" id="IPR000403">
    <property type="entry name" value="PI3/4_kinase_cat_dom"/>
</dbReference>
<dbReference type="VEuPathDB" id="FungiDB:DIURU_000123"/>
<reference evidence="10 11" key="1">
    <citation type="submission" date="2019-07" db="EMBL/GenBank/DDBJ databases">
        <title>Genome assembly of two rare yeast pathogens: Diutina rugosa and Trichomonascus ciferrii.</title>
        <authorList>
            <person name="Mixao V."/>
            <person name="Saus E."/>
            <person name="Hansen A."/>
            <person name="Lass-Flor C."/>
            <person name="Gabaldon T."/>
        </authorList>
    </citation>
    <scope>NUCLEOTIDE SEQUENCE [LARGE SCALE GENOMIC DNA]</scope>
    <source>
        <strain evidence="10 11">CBS 613</strain>
    </source>
</reference>
<protein>
    <recommendedName>
        <fullName evidence="3">1-phosphatidylinositol 4-kinase</fullName>
        <ecNumber evidence="3">2.7.1.67</ecNumber>
    </recommendedName>
</protein>
<dbReference type="GO" id="GO:0005524">
    <property type="term" value="F:ATP binding"/>
    <property type="evidence" value="ECO:0007669"/>
    <property type="project" value="UniProtKB-KW"/>
</dbReference>
<dbReference type="PROSITE" id="PS00915">
    <property type="entry name" value="PI3_4_KINASE_1"/>
    <property type="match status" value="1"/>
</dbReference>
<sequence length="1866" mass="210421">MDYFGVSPGKLRQDALAKLASLAVSEPSAPTATTNDDFNRLVKASEIANVAMGPKEFDTLVGLCDATSSPIHQPQLVDQLVAKFKVYLLELPQQQFAANVCSRQDIASPWSYLGEKLTVALINLAEKCNRQYLNDVITVFRQFQDHVFEQKLQLSHYFTLLGYMQGLTVEAGFLAIDTSTLKLLTNLDAKIDTYEFLQEAETYSNHIYTDQAHHDYGVFLDRDICSDFSPILYLEYLAMVMCNVVRSCLFPSERGSYKTHGMLFELLESAAATATDKAAPQTLANVSSFHMDMIRALSEVAIRKLEFLDKGEEYIVYSTYNRLRLGYMAKSYSLQIVACGTFCDQVDVKVARKLFKNCLEIKDVMLDPDLGLTAFELGALLVFKDDSVGSSLTRSFTALAANPNFDTGYCLQASRAVGLASRVLHQDAVITTIYALTNLLFVEENGSTILRRKTTHLSRSDSNRLGRVSTNTSHLAGEGTFNTDEDDYEVVCENSITGIIEICQGCNDEVVSTLAVTILSQKTSYLQSVIGPLLLKGMVNVAPSLPEKEFIIMTRLLFRLSLDAWVDKQSTLLRNLNDAEVTLGHNLAKTKGDLYYLYLKELLLAIISQGEVNQLEHHRSHGEISEIGEHIALYLKPLANLLPNTAKGEKPLQWDQSRVEIVGLYRDAWFNMVVHGYSITTAVAKRHGPELERMASNSPPLASELSWDRTETSLELNTILRKGSSNHNLKDHKHIIGQIFEVPRTLSYAKLMFLSATVFVESLRVKSGDCSTILTYLSDPSMKISGVDIYIGPIAYRIVQDYIWLVRCGANSQFSGDAVAHQLTKLMTLTCFRVPETQDAAFACCDKLVSRLPSALAHRESLFTMFDLLTVMSDSLVDDDIHQYSLQPKHTTRTTGIPLLLSDQMSWRQSTFNRLHDKAKSYSRHALRKCAIDVKSLIQQYLQIMRAPSPDSLEFGSAFALELAGSVTGSDPELSHVSRFPVAKLNTLPRFINNLSWMNSTVESVFDDNISIDEIRQSVFTVREHYRATGEADVAKVKRVLADIAGTVLVSKDNTGELCRYLVEVPFAMFESEIVGYAISIWFALIQKKSSLPPLLIAEIGKHWNISIVNCQGLFSKEFDIPNPEFAKMEYAPSNYTQVSRHAAYVDTMLEPHLKIIRMFASSFEATLNQSDHLLKVYTQFVSDGLGALKHASYHPYARGVRFELVRFGYDVLSYHIKLGTRSMVRLTETVLDASLSWFRHRAQMPFGPNQLKTKSDFSLLKEIAVLVSHTECWKRERLESKRTILRLFLDDEINTISVWLSPSDPVETVGQFDGNTQISSAVVTKSYALDPILAVNLALRYKVRNLDDLLQAIITKNPLPATPYPDAVQFFIGIHGGANKCSHHLLWWSALSPIDAITMFLPPFGDDPYILQYSMRSLESHDVNLTFFYVPQIVQSLRHDHLGYVERFILETAQVSQLFAHQIIWNMLANSYRDEDSTDPDPLKPTLDRIQSEMLKVFSKKDFDYYELEFNFFAEVTDISGKLKPYIKKSKAEKKHKIDEEMARIVVKPGVYLPSNPDGVVVDINRKSGKPLQSHAKAPFMATFKIKKDVTELDSNGKPHTYPIEKWQSAIFKVGDDCRQDVLALQLISIFRSIWEAAGVDLYVFPYRVTATAPGCGVIDVLPNSTSRDMMGREAVNGLYEYYISKFGPETSIEFQQARTNLVKSLAAYSIISFLLQFKDRHNGNIMYDDQGHVLHIDFGFCFDIVPGGVKFEAAPFKLTHEMMLVLGGSSDTQAFRWFEELCIKGYLACRPYMELIVRTVQPMLESGLPCFKEHTIRNLRKRFVPNKSEKEASLYFKGLIKKSMESFYTKGYDEFQRITNGIPY</sequence>
<dbReference type="Gene3D" id="3.30.1010.10">
    <property type="entry name" value="Phosphatidylinositol 3-kinase Catalytic Subunit, Chain A, domain 4"/>
    <property type="match status" value="1"/>
</dbReference>
<comment type="catalytic activity">
    <reaction evidence="1">
        <text>a 1,2-diacyl-sn-glycero-3-phospho-(1D-myo-inositol) + ATP = a 1,2-diacyl-sn-glycero-3-phospho-(1D-myo-inositol 4-phosphate) + ADP + H(+)</text>
        <dbReference type="Rhea" id="RHEA:19877"/>
        <dbReference type="ChEBI" id="CHEBI:15378"/>
        <dbReference type="ChEBI" id="CHEBI:30616"/>
        <dbReference type="ChEBI" id="CHEBI:57880"/>
        <dbReference type="ChEBI" id="CHEBI:58178"/>
        <dbReference type="ChEBI" id="CHEBI:456216"/>
        <dbReference type="EC" id="2.7.1.67"/>
    </reaction>
</comment>
<evidence type="ECO:0000256" key="6">
    <source>
        <dbReference type="ARBA" id="ARBA00022777"/>
    </source>
</evidence>
<dbReference type="Pfam" id="PF00613">
    <property type="entry name" value="PI3Ka"/>
    <property type="match status" value="1"/>
</dbReference>
<dbReference type="InterPro" id="IPR018936">
    <property type="entry name" value="PI3/4_kinase_CS"/>
</dbReference>
<evidence type="ECO:0000313" key="10">
    <source>
        <dbReference type="EMBL" id="KAA8908580.1"/>
    </source>
</evidence>
<evidence type="ECO:0000256" key="2">
    <source>
        <dbReference type="ARBA" id="ARBA00006209"/>
    </source>
</evidence>
<dbReference type="InterPro" id="IPR015433">
    <property type="entry name" value="PI3/4_kinase"/>
</dbReference>
<evidence type="ECO:0000256" key="7">
    <source>
        <dbReference type="ARBA" id="ARBA00022840"/>
    </source>
</evidence>
<dbReference type="SMART" id="SM00145">
    <property type="entry name" value="PI3Ka"/>
    <property type="match status" value="1"/>
</dbReference>
<dbReference type="Gene3D" id="1.10.1070.11">
    <property type="entry name" value="Phosphatidylinositol 3-/4-kinase, catalytic domain"/>
    <property type="match status" value="1"/>
</dbReference>
<keyword evidence="7" id="KW-0067">ATP-binding</keyword>
<evidence type="ECO:0000256" key="3">
    <source>
        <dbReference type="ARBA" id="ARBA00012169"/>
    </source>
</evidence>
<dbReference type="InterPro" id="IPR042236">
    <property type="entry name" value="PI3K_accessory_sf"/>
</dbReference>
<name>A0A642V612_DIURU</name>
<dbReference type="PANTHER" id="PTHR10048">
    <property type="entry name" value="PHOSPHATIDYLINOSITOL KINASE"/>
    <property type="match status" value="1"/>
</dbReference>
<dbReference type="OMA" id="TIEVWQS"/>
<dbReference type="Pfam" id="PF00454">
    <property type="entry name" value="PI3_PI4_kinase"/>
    <property type="match status" value="1"/>
</dbReference>
<dbReference type="PROSITE" id="PS51545">
    <property type="entry name" value="PIK_HELICAL"/>
    <property type="match status" value="1"/>
</dbReference>
<dbReference type="Proteomes" id="UP000449547">
    <property type="component" value="Unassembled WGS sequence"/>
</dbReference>
<dbReference type="GO" id="GO:0046854">
    <property type="term" value="P:phosphatidylinositol phosphate biosynthetic process"/>
    <property type="evidence" value="ECO:0007669"/>
    <property type="project" value="InterPro"/>
</dbReference>
<keyword evidence="11" id="KW-1185">Reference proteome</keyword>
<gene>
    <name evidence="10" type="ORF">DIURU_000123</name>
</gene>
<dbReference type="GO" id="GO:0005737">
    <property type="term" value="C:cytoplasm"/>
    <property type="evidence" value="ECO:0007669"/>
    <property type="project" value="TreeGrafter"/>
</dbReference>
<dbReference type="GeneID" id="54778776"/>
<dbReference type="SMART" id="SM00146">
    <property type="entry name" value="PI3Kc"/>
    <property type="match status" value="1"/>
</dbReference>
<dbReference type="Gene3D" id="1.25.40.70">
    <property type="entry name" value="Phosphatidylinositol 3-kinase, accessory domain (PIK)"/>
    <property type="match status" value="1"/>
</dbReference>
<dbReference type="InterPro" id="IPR011009">
    <property type="entry name" value="Kinase-like_dom_sf"/>
</dbReference>
<proteinExistence type="inferred from homology"/>
<dbReference type="CDD" id="cd05167">
    <property type="entry name" value="PI4Kc_III_alpha"/>
    <property type="match status" value="1"/>
</dbReference>
<dbReference type="EC" id="2.7.1.67" evidence="3"/>
<dbReference type="InterPro" id="IPR016024">
    <property type="entry name" value="ARM-type_fold"/>
</dbReference>
<keyword evidence="4" id="KW-0808">Transferase</keyword>
<evidence type="ECO:0000259" key="9">
    <source>
        <dbReference type="PROSITE" id="PS51545"/>
    </source>
</evidence>
<dbReference type="RefSeq" id="XP_034015068.1">
    <property type="nucleotide sequence ID" value="XM_034153751.1"/>
</dbReference>
<dbReference type="GO" id="GO:0005886">
    <property type="term" value="C:plasma membrane"/>
    <property type="evidence" value="ECO:0007669"/>
    <property type="project" value="TreeGrafter"/>
</dbReference>
<dbReference type="InterPro" id="IPR036940">
    <property type="entry name" value="PI3/4_kinase_cat_sf"/>
</dbReference>
<dbReference type="FunFam" id="1.25.40.70:FF:000011">
    <property type="entry name" value="Phosphatidylinositol 4-kinase alpha"/>
    <property type="match status" value="1"/>
</dbReference>
<organism evidence="10 11">
    <name type="scientific">Diutina rugosa</name>
    <name type="common">Yeast</name>
    <name type="synonym">Candida rugosa</name>
    <dbReference type="NCBI Taxonomy" id="5481"/>
    <lineage>
        <taxon>Eukaryota</taxon>
        <taxon>Fungi</taxon>
        <taxon>Dikarya</taxon>
        <taxon>Ascomycota</taxon>
        <taxon>Saccharomycotina</taxon>
        <taxon>Pichiomycetes</taxon>
        <taxon>Debaryomycetaceae</taxon>
        <taxon>Diutina</taxon>
    </lineage>
</organism>
<dbReference type="EMBL" id="SWFT01000005">
    <property type="protein sequence ID" value="KAA8908580.1"/>
    <property type="molecule type" value="Genomic_DNA"/>
</dbReference>
<feature type="domain" description="PI3K/PI4K catalytic" evidence="8">
    <location>
        <begin position="1587"/>
        <end position="1850"/>
    </location>
</feature>
<comment type="caution">
    <text evidence="10">The sequence shown here is derived from an EMBL/GenBank/DDBJ whole genome shotgun (WGS) entry which is preliminary data.</text>
</comment>
<evidence type="ECO:0000256" key="4">
    <source>
        <dbReference type="ARBA" id="ARBA00022679"/>
    </source>
</evidence>